<evidence type="ECO:0000259" key="1">
    <source>
        <dbReference type="Pfam" id="PF12705"/>
    </source>
</evidence>
<comment type="caution">
    <text evidence="2">The sequence shown here is derived from an EMBL/GenBank/DDBJ whole genome shotgun (WGS) entry which is preliminary data.</text>
</comment>
<feature type="non-terminal residue" evidence="2">
    <location>
        <position position="1"/>
    </location>
</feature>
<dbReference type="InterPro" id="IPR011604">
    <property type="entry name" value="PDDEXK-like_dom_sf"/>
</dbReference>
<protein>
    <recommendedName>
        <fullName evidence="1">PD-(D/E)XK endonuclease-like domain-containing protein</fullName>
    </recommendedName>
</protein>
<dbReference type="InterPro" id="IPR038726">
    <property type="entry name" value="PDDEXK_AddAB-type"/>
</dbReference>
<evidence type="ECO:0000313" key="2">
    <source>
        <dbReference type="EMBL" id="GAG12916.1"/>
    </source>
</evidence>
<dbReference type="AlphaFoldDB" id="X0WJQ5"/>
<proteinExistence type="predicted"/>
<feature type="domain" description="PD-(D/E)XK endonuclease-like" evidence="1">
    <location>
        <begin position="7"/>
        <end position="124"/>
    </location>
</feature>
<organism evidence="2">
    <name type="scientific">marine sediment metagenome</name>
    <dbReference type="NCBI Taxonomy" id="412755"/>
    <lineage>
        <taxon>unclassified sequences</taxon>
        <taxon>metagenomes</taxon>
        <taxon>ecological metagenomes</taxon>
    </lineage>
</organism>
<name>X0WJQ5_9ZZZZ</name>
<gene>
    <name evidence="2" type="ORF">S01H1_41370</name>
</gene>
<sequence length="132" mass="14694">TGEDLGIPLVGIVDLVLGGDAGPAIIDFKTAARGGTLLEISHEIQLSSYAYAYRHVTGVDEGELQIRRLIKTKNPQIETHTYSARTDVHFGRLFALIREYLDALDAGRFNFRPGFGCSMCDHRDTHCRRWCG</sequence>
<dbReference type="EMBL" id="BARS01026238">
    <property type="protein sequence ID" value="GAG12916.1"/>
    <property type="molecule type" value="Genomic_DNA"/>
</dbReference>
<dbReference type="Pfam" id="PF12705">
    <property type="entry name" value="PDDEXK_1"/>
    <property type="match status" value="1"/>
</dbReference>
<accession>X0WJQ5</accession>
<reference evidence="2" key="1">
    <citation type="journal article" date="2014" name="Front. Microbiol.">
        <title>High frequency of phylogenetically diverse reductive dehalogenase-homologous genes in deep subseafloor sedimentary metagenomes.</title>
        <authorList>
            <person name="Kawai M."/>
            <person name="Futagami T."/>
            <person name="Toyoda A."/>
            <person name="Takaki Y."/>
            <person name="Nishi S."/>
            <person name="Hori S."/>
            <person name="Arai W."/>
            <person name="Tsubouchi T."/>
            <person name="Morono Y."/>
            <person name="Uchiyama I."/>
            <person name="Ito T."/>
            <person name="Fujiyama A."/>
            <person name="Inagaki F."/>
            <person name="Takami H."/>
        </authorList>
    </citation>
    <scope>NUCLEOTIDE SEQUENCE</scope>
    <source>
        <strain evidence="2">Expedition CK06-06</strain>
    </source>
</reference>
<dbReference type="Gene3D" id="3.90.320.10">
    <property type="match status" value="1"/>
</dbReference>